<dbReference type="InterPro" id="IPR013324">
    <property type="entry name" value="RNA_pol_sigma_r3/r4-like"/>
</dbReference>
<dbReference type="PROSITE" id="PS01063">
    <property type="entry name" value="SIGMA70_ECF"/>
    <property type="match status" value="1"/>
</dbReference>
<dbReference type="InterPro" id="IPR036388">
    <property type="entry name" value="WH-like_DNA-bd_sf"/>
</dbReference>
<feature type="domain" description="RNA polymerase sigma factor 70 region 4 type 2" evidence="8">
    <location>
        <begin position="125"/>
        <end position="172"/>
    </location>
</feature>
<comment type="similarity">
    <text evidence="1 6">Belongs to the sigma-70 factor family. ECF subfamily.</text>
</comment>
<evidence type="ECO:0000256" key="1">
    <source>
        <dbReference type="ARBA" id="ARBA00010641"/>
    </source>
</evidence>
<sequence length="196" mass="22682">MSSSSSYREKELLPRIAEGDEQAFAEYFYQSSPDLLLTIRQLVKTEEAALDLVQEVYIKAWLHRAELVHMEFPTAWLKRVAVNKSMNYLRRARIEANWVRSAAAGEEPRQFRMEGVLLARELQLLIREAVDRLPGKRREVYIRNREQGLDRSEIAAAMGLSENTVRNHLALATQEIRDFLLKKGVLLWVVVAGIRF</sequence>
<dbReference type="AlphaFoldDB" id="A0AAJ5WXQ8"/>
<dbReference type="InterPro" id="IPR007627">
    <property type="entry name" value="RNA_pol_sigma70_r2"/>
</dbReference>
<reference evidence="9" key="1">
    <citation type="submission" date="2023-03" db="EMBL/GenBank/DDBJ databases">
        <title>Andean soil-derived lignocellulolytic bacterial consortium as a source of novel taxa and putative plastic-active enzymes.</title>
        <authorList>
            <person name="Diaz-Garcia L."/>
            <person name="Chuvochina M."/>
            <person name="Feuerriegel G."/>
            <person name="Bunk B."/>
            <person name="Sproer C."/>
            <person name="Streit W.R."/>
            <person name="Rodriguez L.M."/>
            <person name="Overmann J."/>
            <person name="Jimenez D.J."/>
        </authorList>
    </citation>
    <scope>NUCLEOTIDE SEQUENCE</scope>
    <source>
        <strain evidence="9">MAG 7</strain>
    </source>
</reference>
<dbReference type="GO" id="GO:0016987">
    <property type="term" value="F:sigma factor activity"/>
    <property type="evidence" value="ECO:0007669"/>
    <property type="project" value="UniProtKB-KW"/>
</dbReference>
<dbReference type="NCBIfam" id="TIGR02937">
    <property type="entry name" value="sigma70-ECF"/>
    <property type="match status" value="1"/>
</dbReference>
<evidence type="ECO:0000256" key="6">
    <source>
        <dbReference type="RuleBase" id="RU000716"/>
    </source>
</evidence>
<name>A0AAJ5WXQ8_9BACT</name>
<evidence type="ECO:0000313" key="9">
    <source>
        <dbReference type="EMBL" id="WEK37532.1"/>
    </source>
</evidence>
<dbReference type="PANTHER" id="PTHR43133">
    <property type="entry name" value="RNA POLYMERASE ECF-TYPE SIGMA FACTO"/>
    <property type="match status" value="1"/>
</dbReference>
<dbReference type="SUPFAM" id="SSF88659">
    <property type="entry name" value="Sigma3 and sigma4 domains of RNA polymerase sigma factors"/>
    <property type="match status" value="1"/>
</dbReference>
<keyword evidence="5 6" id="KW-0804">Transcription</keyword>
<evidence type="ECO:0000256" key="5">
    <source>
        <dbReference type="ARBA" id="ARBA00023163"/>
    </source>
</evidence>
<dbReference type="Gene3D" id="1.10.10.10">
    <property type="entry name" value="Winged helix-like DNA-binding domain superfamily/Winged helix DNA-binding domain"/>
    <property type="match status" value="1"/>
</dbReference>
<dbReference type="InterPro" id="IPR039425">
    <property type="entry name" value="RNA_pol_sigma-70-like"/>
</dbReference>
<gene>
    <name evidence="9" type="ORF">P0Y53_08455</name>
</gene>
<evidence type="ECO:0000256" key="3">
    <source>
        <dbReference type="ARBA" id="ARBA00023082"/>
    </source>
</evidence>
<dbReference type="InterPro" id="IPR013325">
    <property type="entry name" value="RNA_pol_sigma_r2"/>
</dbReference>
<organism evidence="9 10">
    <name type="scientific">Candidatus Pseudobacter hemicellulosilyticus</name>
    <dbReference type="NCBI Taxonomy" id="3121375"/>
    <lineage>
        <taxon>Bacteria</taxon>
        <taxon>Pseudomonadati</taxon>
        <taxon>Bacteroidota</taxon>
        <taxon>Chitinophagia</taxon>
        <taxon>Chitinophagales</taxon>
        <taxon>Chitinophagaceae</taxon>
        <taxon>Pseudobacter</taxon>
    </lineage>
</organism>
<evidence type="ECO:0000313" key="10">
    <source>
        <dbReference type="Proteomes" id="UP001220610"/>
    </source>
</evidence>
<dbReference type="InterPro" id="IPR000838">
    <property type="entry name" value="RNA_pol_sigma70_ECF_CS"/>
</dbReference>
<dbReference type="GO" id="GO:0006352">
    <property type="term" value="P:DNA-templated transcription initiation"/>
    <property type="evidence" value="ECO:0007669"/>
    <property type="project" value="InterPro"/>
</dbReference>
<keyword evidence="2 6" id="KW-0805">Transcription regulation</keyword>
<evidence type="ECO:0000259" key="7">
    <source>
        <dbReference type="Pfam" id="PF04542"/>
    </source>
</evidence>
<proteinExistence type="inferred from homology"/>
<evidence type="ECO:0000259" key="8">
    <source>
        <dbReference type="Pfam" id="PF08281"/>
    </source>
</evidence>
<dbReference type="SUPFAM" id="SSF88946">
    <property type="entry name" value="Sigma2 domain of RNA polymerase sigma factors"/>
    <property type="match status" value="1"/>
</dbReference>
<evidence type="ECO:0000256" key="2">
    <source>
        <dbReference type="ARBA" id="ARBA00023015"/>
    </source>
</evidence>
<keyword evidence="4 6" id="KW-0238">DNA-binding</keyword>
<accession>A0AAJ5WXQ8</accession>
<keyword evidence="3 6" id="KW-0731">Sigma factor</keyword>
<dbReference type="Pfam" id="PF04542">
    <property type="entry name" value="Sigma70_r2"/>
    <property type="match status" value="1"/>
</dbReference>
<protein>
    <recommendedName>
        <fullName evidence="6">RNA polymerase sigma factor</fullName>
    </recommendedName>
</protein>
<dbReference type="Pfam" id="PF08281">
    <property type="entry name" value="Sigma70_r4_2"/>
    <property type="match status" value="1"/>
</dbReference>
<dbReference type="EMBL" id="CP119311">
    <property type="protein sequence ID" value="WEK37532.1"/>
    <property type="molecule type" value="Genomic_DNA"/>
</dbReference>
<dbReference type="InterPro" id="IPR013249">
    <property type="entry name" value="RNA_pol_sigma70_r4_t2"/>
</dbReference>
<dbReference type="InterPro" id="IPR014284">
    <property type="entry name" value="RNA_pol_sigma-70_dom"/>
</dbReference>
<evidence type="ECO:0000256" key="4">
    <source>
        <dbReference type="ARBA" id="ARBA00023125"/>
    </source>
</evidence>
<feature type="domain" description="RNA polymerase sigma-70 region 2" evidence="7">
    <location>
        <begin position="33"/>
        <end position="93"/>
    </location>
</feature>
<dbReference type="Proteomes" id="UP001220610">
    <property type="component" value="Chromosome"/>
</dbReference>
<dbReference type="PANTHER" id="PTHR43133:SF46">
    <property type="entry name" value="RNA POLYMERASE SIGMA-70 FACTOR ECF SUBFAMILY"/>
    <property type="match status" value="1"/>
</dbReference>
<dbReference type="Gene3D" id="1.10.1740.10">
    <property type="match status" value="1"/>
</dbReference>
<dbReference type="GO" id="GO:0003677">
    <property type="term" value="F:DNA binding"/>
    <property type="evidence" value="ECO:0007669"/>
    <property type="project" value="UniProtKB-KW"/>
</dbReference>